<evidence type="ECO:0000256" key="9">
    <source>
        <dbReference type="SAM" id="MobiDB-lite"/>
    </source>
</evidence>
<keyword evidence="6" id="KW-0804">Transcription</keyword>
<keyword evidence="5" id="KW-0238">DNA-binding</keyword>
<evidence type="ECO:0000313" key="11">
    <source>
        <dbReference type="EMBL" id="ABI69730.1"/>
    </source>
</evidence>
<evidence type="ECO:0000259" key="10">
    <source>
        <dbReference type="PROSITE" id="PS50110"/>
    </source>
</evidence>
<evidence type="ECO:0000256" key="1">
    <source>
        <dbReference type="ARBA" id="ARBA00018672"/>
    </source>
</evidence>
<feature type="region of interest" description="Disordered" evidence="9">
    <location>
        <begin position="35"/>
        <end position="58"/>
    </location>
</feature>
<comment type="function">
    <text evidence="7">May play the central regulatory role in sporulation. It may be an element of the effector pathway responsible for the activation of sporulation genes in response to nutritional stress. Spo0A may act in concert with spo0H (a sigma factor) to control the expression of some genes that are critical to the sporulation process.</text>
</comment>
<evidence type="ECO:0000256" key="5">
    <source>
        <dbReference type="ARBA" id="ARBA00023125"/>
    </source>
</evidence>
<dbReference type="GO" id="GO:0005829">
    <property type="term" value="C:cytosol"/>
    <property type="evidence" value="ECO:0007669"/>
    <property type="project" value="TreeGrafter"/>
</dbReference>
<dbReference type="Proteomes" id="UP000001968">
    <property type="component" value="Chromosome"/>
</dbReference>
<keyword evidence="4" id="KW-0805">Transcription regulation</keyword>
<gene>
    <name evidence="11" type="ordered locus">Swol_2441</name>
</gene>
<dbReference type="EMBL" id="CP000448">
    <property type="protein sequence ID" value="ABI69730.1"/>
    <property type="molecule type" value="Genomic_DNA"/>
</dbReference>
<evidence type="ECO:0000256" key="2">
    <source>
        <dbReference type="ARBA" id="ARBA00022553"/>
    </source>
</evidence>
<protein>
    <recommendedName>
        <fullName evidence="1">Stage 0 sporulation protein A homolog</fullName>
    </recommendedName>
</protein>
<dbReference type="AlphaFoldDB" id="Q0AU74"/>
<dbReference type="InterPro" id="IPR039420">
    <property type="entry name" value="WalR-like"/>
</dbReference>
<dbReference type="InterPro" id="IPR011006">
    <property type="entry name" value="CheY-like_superfamily"/>
</dbReference>
<name>Q0AU74_SYNWW</name>
<feature type="modified residue" description="4-aspartylphosphate" evidence="8">
    <location>
        <position position="110"/>
    </location>
</feature>
<evidence type="ECO:0000313" key="12">
    <source>
        <dbReference type="Proteomes" id="UP000001968"/>
    </source>
</evidence>
<feature type="domain" description="Response regulatory" evidence="10">
    <location>
        <begin position="60"/>
        <end position="177"/>
    </location>
</feature>
<evidence type="ECO:0000256" key="8">
    <source>
        <dbReference type="PROSITE-ProRule" id="PRU00169"/>
    </source>
</evidence>
<keyword evidence="12" id="KW-1185">Reference proteome</keyword>
<dbReference type="PANTHER" id="PTHR48111:SF1">
    <property type="entry name" value="TWO-COMPONENT RESPONSE REGULATOR ORR33"/>
    <property type="match status" value="1"/>
</dbReference>
<evidence type="ECO:0000256" key="4">
    <source>
        <dbReference type="ARBA" id="ARBA00023015"/>
    </source>
</evidence>
<dbReference type="Pfam" id="PF00072">
    <property type="entry name" value="Response_reg"/>
    <property type="match status" value="1"/>
</dbReference>
<dbReference type="SMART" id="SM00448">
    <property type="entry name" value="REC"/>
    <property type="match status" value="1"/>
</dbReference>
<keyword evidence="2 8" id="KW-0597">Phosphoprotein</keyword>
<feature type="compositionally biased region" description="Basic and acidic residues" evidence="9">
    <location>
        <begin position="35"/>
        <end position="51"/>
    </location>
</feature>
<dbReference type="GO" id="GO:0000976">
    <property type="term" value="F:transcription cis-regulatory region binding"/>
    <property type="evidence" value="ECO:0007669"/>
    <property type="project" value="TreeGrafter"/>
</dbReference>
<dbReference type="SUPFAM" id="SSF52172">
    <property type="entry name" value="CheY-like"/>
    <property type="match status" value="1"/>
</dbReference>
<dbReference type="GO" id="GO:0006355">
    <property type="term" value="P:regulation of DNA-templated transcription"/>
    <property type="evidence" value="ECO:0007669"/>
    <property type="project" value="TreeGrafter"/>
</dbReference>
<dbReference type="GO" id="GO:0000156">
    <property type="term" value="F:phosphorelay response regulator activity"/>
    <property type="evidence" value="ECO:0007669"/>
    <property type="project" value="TreeGrafter"/>
</dbReference>
<sequence>MASGLCSPSEGKNEAIDYEPLLLEITENYKRAEDEYSAGREENKAAGKLDETSTPSHSRRAFITDDDSIIRSLLKIILEREGFEVIESGDGRDASRRIAEMEPPDICILDIMLPFIDGRQLVRQIRTKSSWKSTPIIMLTSSSSEKEIVDLLEAGANDYMLKPFNTRELSARVRRLTGYEIKGD</sequence>
<dbReference type="STRING" id="335541.Swol_2441"/>
<proteinExistence type="predicted"/>
<dbReference type="HOGENOM" id="CLU_1467522_0_0_9"/>
<evidence type="ECO:0000256" key="6">
    <source>
        <dbReference type="ARBA" id="ARBA00023163"/>
    </source>
</evidence>
<evidence type="ECO:0000256" key="3">
    <source>
        <dbReference type="ARBA" id="ARBA00023012"/>
    </source>
</evidence>
<dbReference type="Gene3D" id="3.40.50.2300">
    <property type="match status" value="1"/>
</dbReference>
<accession>Q0AU74</accession>
<organism evidence="11 12">
    <name type="scientific">Syntrophomonas wolfei subsp. wolfei (strain DSM 2245B / Goettingen)</name>
    <dbReference type="NCBI Taxonomy" id="335541"/>
    <lineage>
        <taxon>Bacteria</taxon>
        <taxon>Bacillati</taxon>
        <taxon>Bacillota</taxon>
        <taxon>Clostridia</taxon>
        <taxon>Eubacteriales</taxon>
        <taxon>Syntrophomonadaceae</taxon>
        <taxon>Syntrophomonas</taxon>
    </lineage>
</organism>
<dbReference type="KEGG" id="swo:Swol_2441"/>
<evidence type="ECO:0000256" key="7">
    <source>
        <dbReference type="ARBA" id="ARBA00024867"/>
    </source>
</evidence>
<keyword evidence="3" id="KW-0902">Two-component regulatory system</keyword>
<reference evidence="12" key="1">
    <citation type="journal article" date="2010" name="Environ. Microbiol.">
        <title>The genome of Syntrophomonas wolfei: new insights into syntrophic metabolism and biohydrogen production.</title>
        <authorList>
            <person name="Sieber J.R."/>
            <person name="Sims D.R."/>
            <person name="Han C."/>
            <person name="Kim E."/>
            <person name="Lykidis A."/>
            <person name="Lapidus A.L."/>
            <person name="McDonnald E."/>
            <person name="Rohlin L."/>
            <person name="Culley D.E."/>
            <person name="Gunsalus R."/>
            <person name="McInerney M.J."/>
        </authorList>
    </citation>
    <scope>NUCLEOTIDE SEQUENCE [LARGE SCALE GENOMIC DNA]</scope>
    <source>
        <strain evidence="12">DSM 2245B / Goettingen</strain>
    </source>
</reference>
<dbReference type="GO" id="GO:0032993">
    <property type="term" value="C:protein-DNA complex"/>
    <property type="evidence" value="ECO:0007669"/>
    <property type="project" value="TreeGrafter"/>
</dbReference>
<dbReference type="eggNOG" id="COG0745">
    <property type="taxonomic scope" value="Bacteria"/>
</dbReference>
<dbReference type="PANTHER" id="PTHR48111">
    <property type="entry name" value="REGULATOR OF RPOS"/>
    <property type="match status" value="1"/>
</dbReference>
<dbReference type="InterPro" id="IPR001789">
    <property type="entry name" value="Sig_transdc_resp-reg_receiver"/>
</dbReference>
<dbReference type="PROSITE" id="PS50110">
    <property type="entry name" value="RESPONSE_REGULATORY"/>
    <property type="match status" value="1"/>
</dbReference>